<feature type="non-terminal residue" evidence="2">
    <location>
        <position position="1"/>
    </location>
</feature>
<name>A0A9N9E4V6_9GLOM</name>
<dbReference type="EMBL" id="CAJVPI010003666">
    <property type="protein sequence ID" value="CAG8660854.1"/>
    <property type="molecule type" value="Genomic_DNA"/>
</dbReference>
<feature type="region of interest" description="Disordered" evidence="1">
    <location>
        <begin position="184"/>
        <end position="206"/>
    </location>
</feature>
<comment type="caution">
    <text evidence="2">The sequence shown here is derived from an EMBL/GenBank/DDBJ whole genome shotgun (WGS) entry which is preliminary data.</text>
</comment>
<gene>
    <name evidence="2" type="ORF">PBRASI_LOCUS10776</name>
</gene>
<keyword evidence="3" id="KW-1185">Reference proteome</keyword>
<organism evidence="2 3">
    <name type="scientific">Paraglomus brasilianum</name>
    <dbReference type="NCBI Taxonomy" id="144538"/>
    <lineage>
        <taxon>Eukaryota</taxon>
        <taxon>Fungi</taxon>
        <taxon>Fungi incertae sedis</taxon>
        <taxon>Mucoromycota</taxon>
        <taxon>Glomeromycotina</taxon>
        <taxon>Glomeromycetes</taxon>
        <taxon>Paraglomerales</taxon>
        <taxon>Paraglomeraceae</taxon>
        <taxon>Paraglomus</taxon>
    </lineage>
</organism>
<reference evidence="2" key="1">
    <citation type="submission" date="2021-06" db="EMBL/GenBank/DDBJ databases">
        <authorList>
            <person name="Kallberg Y."/>
            <person name="Tangrot J."/>
            <person name="Rosling A."/>
        </authorList>
    </citation>
    <scope>NUCLEOTIDE SEQUENCE</scope>
    <source>
        <strain evidence="2">BR232B</strain>
    </source>
</reference>
<proteinExistence type="predicted"/>
<evidence type="ECO:0000313" key="2">
    <source>
        <dbReference type="EMBL" id="CAG8660854.1"/>
    </source>
</evidence>
<dbReference type="Proteomes" id="UP000789739">
    <property type="component" value="Unassembled WGS sequence"/>
</dbReference>
<dbReference type="AlphaFoldDB" id="A0A9N9E4V6"/>
<sequence length="206" mass="23788">MQQEYIDVSNQYLLQAGQLSQQYQSSLNFSQLPTFDGLPTYSILQLTNEQQMPAYIDDSNLAVHEQLITGSIQQQSDTLSTRQNQLTHRQQRQQRWLPQYPYSRQHEVQTSNELLTLPNGLFTLPMQSEHQLDRQNTVQGMHGVFPIEQSEYFQPQVYPTGSPSIFQSQVNIQQVSLQQSNFDRLGNGFPNTSSQMEIDERSSRSQ</sequence>
<accession>A0A9N9E4V6</accession>
<evidence type="ECO:0000313" key="3">
    <source>
        <dbReference type="Proteomes" id="UP000789739"/>
    </source>
</evidence>
<protein>
    <submittedName>
        <fullName evidence="2">51_t:CDS:1</fullName>
    </submittedName>
</protein>
<evidence type="ECO:0000256" key="1">
    <source>
        <dbReference type="SAM" id="MobiDB-lite"/>
    </source>
</evidence>